<feature type="transmembrane region" description="Helical" evidence="9">
    <location>
        <begin position="89"/>
        <end position="110"/>
    </location>
</feature>
<evidence type="ECO:0000256" key="9">
    <source>
        <dbReference type="SAM" id="Phobius"/>
    </source>
</evidence>
<dbReference type="Pfam" id="PF04290">
    <property type="entry name" value="DctQ"/>
    <property type="match status" value="1"/>
</dbReference>
<evidence type="ECO:0000313" key="11">
    <source>
        <dbReference type="EMBL" id="MDT8902625.1"/>
    </source>
</evidence>
<keyword evidence="2" id="KW-0813">Transport</keyword>
<feature type="domain" description="Tripartite ATP-independent periplasmic transporters DctQ component" evidence="10">
    <location>
        <begin position="26"/>
        <end position="155"/>
    </location>
</feature>
<keyword evidence="6 9" id="KW-1133">Transmembrane helix</keyword>
<comment type="subcellular location">
    <subcellularLocation>
        <location evidence="1">Cell inner membrane</location>
        <topology evidence="1">Multi-pass membrane protein</topology>
    </subcellularLocation>
</comment>
<comment type="caution">
    <text evidence="11">The sequence shown here is derived from an EMBL/GenBank/DDBJ whole genome shotgun (WGS) entry which is preliminary data.</text>
</comment>
<feature type="transmembrane region" description="Helical" evidence="9">
    <location>
        <begin position="20"/>
        <end position="40"/>
    </location>
</feature>
<organism evidence="11 12">
    <name type="scientific">Anaeroselena agilis</name>
    <dbReference type="NCBI Taxonomy" id="3063788"/>
    <lineage>
        <taxon>Bacteria</taxon>
        <taxon>Bacillati</taxon>
        <taxon>Bacillota</taxon>
        <taxon>Negativicutes</taxon>
        <taxon>Acetonemataceae</taxon>
        <taxon>Anaeroselena</taxon>
    </lineage>
</organism>
<sequence>MAFLKKLDEVMTYIEDHLIAVLLIAMTAITFWGVITRFIINDPSSWAEEAARYLSIWAVFVGASLGVKKGAHIGVEAFVVALPKKAQRYAGIVTSLVCLVFCLSITYVGIDYTLRLMATGQLSPAMRIPIVVAYAAVPVGCFMMTVRYLIKLVEQCGSASDPDDEQARVENAI</sequence>
<accession>A0ABU3P0R7</accession>
<dbReference type="PANTHER" id="PTHR35011">
    <property type="entry name" value="2,3-DIKETO-L-GULONATE TRAP TRANSPORTER SMALL PERMEASE PROTEIN YIAM"/>
    <property type="match status" value="1"/>
</dbReference>
<protein>
    <submittedName>
        <fullName evidence="11">TRAP transporter small permease</fullName>
    </submittedName>
</protein>
<dbReference type="RefSeq" id="WP_413781103.1">
    <property type="nucleotide sequence ID" value="NZ_JAUOZS010000001.1"/>
</dbReference>
<gene>
    <name evidence="11" type="ORF">Q4T40_15355</name>
</gene>
<dbReference type="InterPro" id="IPR007387">
    <property type="entry name" value="TRAP_DctQ"/>
</dbReference>
<dbReference type="Proteomes" id="UP001254848">
    <property type="component" value="Unassembled WGS sequence"/>
</dbReference>
<dbReference type="PANTHER" id="PTHR35011:SF2">
    <property type="entry name" value="2,3-DIKETO-L-GULONATE TRAP TRANSPORTER SMALL PERMEASE PROTEIN YIAM"/>
    <property type="match status" value="1"/>
</dbReference>
<evidence type="ECO:0000256" key="8">
    <source>
        <dbReference type="ARBA" id="ARBA00038436"/>
    </source>
</evidence>
<keyword evidence="12" id="KW-1185">Reference proteome</keyword>
<evidence type="ECO:0000256" key="7">
    <source>
        <dbReference type="ARBA" id="ARBA00023136"/>
    </source>
</evidence>
<evidence type="ECO:0000256" key="3">
    <source>
        <dbReference type="ARBA" id="ARBA00022475"/>
    </source>
</evidence>
<feature type="transmembrane region" description="Helical" evidence="9">
    <location>
        <begin position="130"/>
        <end position="150"/>
    </location>
</feature>
<proteinExistence type="inferred from homology"/>
<evidence type="ECO:0000256" key="2">
    <source>
        <dbReference type="ARBA" id="ARBA00022448"/>
    </source>
</evidence>
<evidence type="ECO:0000256" key="6">
    <source>
        <dbReference type="ARBA" id="ARBA00022989"/>
    </source>
</evidence>
<dbReference type="InterPro" id="IPR055348">
    <property type="entry name" value="DctQ"/>
</dbReference>
<keyword evidence="5 9" id="KW-0812">Transmembrane</keyword>
<keyword evidence="7 9" id="KW-0472">Membrane</keyword>
<feature type="transmembrane region" description="Helical" evidence="9">
    <location>
        <begin position="52"/>
        <end position="68"/>
    </location>
</feature>
<evidence type="ECO:0000259" key="10">
    <source>
        <dbReference type="Pfam" id="PF04290"/>
    </source>
</evidence>
<dbReference type="EMBL" id="JAUOZS010000001">
    <property type="protein sequence ID" value="MDT8902625.1"/>
    <property type="molecule type" value="Genomic_DNA"/>
</dbReference>
<keyword evidence="4" id="KW-0997">Cell inner membrane</keyword>
<evidence type="ECO:0000313" key="12">
    <source>
        <dbReference type="Proteomes" id="UP001254848"/>
    </source>
</evidence>
<name>A0ABU3P0R7_9FIRM</name>
<keyword evidence="3" id="KW-1003">Cell membrane</keyword>
<evidence type="ECO:0000256" key="4">
    <source>
        <dbReference type="ARBA" id="ARBA00022519"/>
    </source>
</evidence>
<comment type="similarity">
    <text evidence="8">Belongs to the TRAP transporter small permease family.</text>
</comment>
<evidence type="ECO:0000256" key="5">
    <source>
        <dbReference type="ARBA" id="ARBA00022692"/>
    </source>
</evidence>
<evidence type="ECO:0000256" key="1">
    <source>
        <dbReference type="ARBA" id="ARBA00004429"/>
    </source>
</evidence>
<reference evidence="11 12" key="1">
    <citation type="submission" date="2023-07" db="EMBL/GenBank/DDBJ databases">
        <title>The novel representative of Negativicutes class, Anaeroselena agilis gen. nov. sp. nov.</title>
        <authorList>
            <person name="Prokofeva M.I."/>
            <person name="Elcheninov A.G."/>
            <person name="Klyukina A."/>
            <person name="Kublanov I.V."/>
            <person name="Frolov E.N."/>
            <person name="Podosokorskaya O.A."/>
        </authorList>
    </citation>
    <scope>NUCLEOTIDE SEQUENCE [LARGE SCALE GENOMIC DNA]</scope>
    <source>
        <strain evidence="11 12">4137-cl</strain>
    </source>
</reference>